<dbReference type="InterPro" id="IPR009459">
    <property type="entry name" value="MucBP_dom"/>
</dbReference>
<dbReference type="AlphaFoldDB" id="K1LZF4"/>
<evidence type="ECO:0000256" key="2">
    <source>
        <dbReference type="SAM" id="MobiDB-lite"/>
    </source>
</evidence>
<feature type="compositionally biased region" description="Basic and acidic residues" evidence="2">
    <location>
        <begin position="113"/>
        <end position="126"/>
    </location>
</feature>
<dbReference type="OrthoDB" id="2301730at2"/>
<dbReference type="RefSeq" id="WP_005729894.1">
    <property type="nucleotide sequence ID" value="NZ_JH932275.1"/>
</dbReference>
<evidence type="ECO:0000313" key="5">
    <source>
        <dbReference type="Proteomes" id="UP000004722"/>
    </source>
</evidence>
<dbReference type="Gene3D" id="3.10.20.320">
    <property type="entry name" value="Putative peptidoglycan bound protein (lpxtg motif)"/>
    <property type="match status" value="4"/>
</dbReference>
<sequence>MANFFGNIFGEKDKHKRKEDSPVESKKENGKDTKVPAGLGGSTKMAELLKEDSKGTNNDVKPAVASPEQSKADSDKSNADNTENAKKASTDNHDTTVKKDDKHGKTVSVQDEPDLKPKPANKRPENPTKPIVVSFTYKGKKIRNDFIFTDKMGTHLKLSDLPEVKGYKLNLKNELNYQIGRTIQHVTLHYLKDEVKYDLIPVTEDLKPINPKAIRHYEGRPGTEISATKFPVIKGYRVYTSRKYEVPDDGKDVKVVYTPTTQTIHLIYQTIKGEVLGTSTKSGKTGEAYSIDPKKRSFAGYQLSKLPKNLKGTFPAESMDITIEYEPISSKIEVSFLDESGKPIHAPMEFEKKYKDAYHIKLPVTDGYELVSNPSLLNGFYDRVTKHIVLRYKRATAKFNINFWFDKDFKHSAGDPRPVSGRVGDPFAVQVPEHEGYTPDKTVVKGKFSPYDNPDVDVVYSKIPAEVHITLVDEADRPLPNQPQIVKKGFWGDYFETELPEIPGFKRPMKVLKKKFYRAHQAEEVHYVAQEVSLVVNYIDNKTKKPIDGYPAFQKPGLSGTSYSIEGEMIDGYRLIGLPDNASGVYTAKPITVNLMYDPNPSEIVIHRVDSTLNPIRKTEIRSGYYGQTYDIKTDDIPGFKFISASDDLKGKFPASRLDLYLNFEAADVTFTFVPVDQFGKPFGDEYNIVISGKAGQEFSHDMPDIPGYLSTATEISGKIKAEYQNEKIMVPYKPKDETITVHTIYAGGNKDGMHPFHDFTQPGPVGSTFKYESPTLPGFEANPKNISAKFAPEPQEVTIVYTVKQEEYLIQFVDLKGQLVGGMPKAKGYYKEAISIGQAIPRGFHLPDGVDSHVYLDGSGDYRVQVIPDRLTIELIAQTVDGTDLGSRRQIDGDYHEVKTVNALPVPGYTPVKGDKVSIKFELGQTTYPIIYEPEDRTLTISYINATTGKSIAEKKIVHGKFNGEYDERAKQIPGFVAINRTHEAGTFGMQDIEMAFLYRASSDDLNRAITPIEEIIKENQQANNRNAQAVVQATRVPEVETPPYDSNDTVPSAQLKNTHVEHVANTLPRQPQPKYSNAVSDYYSNSQDDPAIDQGASNLMNKLYGKQYYDNGQDQ</sequence>
<feature type="domain" description="MucBP" evidence="3">
    <location>
        <begin position="331"/>
        <end position="393"/>
    </location>
</feature>
<feature type="region of interest" description="Disordered" evidence="2">
    <location>
        <begin position="1"/>
        <end position="130"/>
    </location>
</feature>
<evidence type="ECO:0000313" key="4">
    <source>
        <dbReference type="EMBL" id="EKB62185.1"/>
    </source>
</evidence>
<dbReference type="EMBL" id="AGZG01000115">
    <property type="protein sequence ID" value="EKB62185.1"/>
    <property type="molecule type" value="Genomic_DNA"/>
</dbReference>
<feature type="domain" description="MucBP" evidence="3">
    <location>
        <begin position="535"/>
        <end position="597"/>
    </location>
</feature>
<gene>
    <name evidence="4" type="ORF">HMPREF9249_02408</name>
</gene>
<evidence type="ECO:0000259" key="3">
    <source>
        <dbReference type="Pfam" id="PF06458"/>
    </source>
</evidence>
<feature type="domain" description="MucBP" evidence="3">
    <location>
        <begin position="763"/>
        <end position="803"/>
    </location>
</feature>
<feature type="domain" description="MucBP" evidence="3">
    <location>
        <begin position="605"/>
        <end position="653"/>
    </location>
</feature>
<comment type="caution">
    <text evidence="4">The sequence shown here is derived from an EMBL/GenBank/DDBJ whole genome shotgun (WGS) entry which is preliminary data.</text>
</comment>
<feature type="domain" description="MucBP" evidence="3">
    <location>
        <begin position="265"/>
        <end position="326"/>
    </location>
</feature>
<reference evidence="4 5" key="1">
    <citation type="submission" date="2012-07" db="EMBL/GenBank/DDBJ databases">
        <title>The Genome Sequence of Lactobacillus crispatus FB077-07.</title>
        <authorList>
            <consortium name="The Broad Institute Genome Sequencing Platform"/>
            <person name="Earl A."/>
            <person name="Ward D."/>
            <person name="Feldgarden M."/>
            <person name="Gevers D."/>
            <person name="Saerens B."/>
            <person name="Vaneechoutte M."/>
            <person name="Walker B."/>
            <person name="Young S.K."/>
            <person name="Zeng Q."/>
            <person name="Gargeya S."/>
            <person name="Fitzgerald M."/>
            <person name="Haas B."/>
            <person name="Abouelleil A."/>
            <person name="Alvarado L."/>
            <person name="Arachchi H.M."/>
            <person name="Berlin A.M."/>
            <person name="Chapman S.B."/>
            <person name="Goldberg J."/>
            <person name="Griggs A."/>
            <person name="Gujja S."/>
            <person name="Hansen M."/>
            <person name="Howarth C."/>
            <person name="Imamovic A."/>
            <person name="Larimer J."/>
            <person name="McCowen C."/>
            <person name="Montmayeur A."/>
            <person name="Murphy C."/>
            <person name="Neiman D."/>
            <person name="Pearson M."/>
            <person name="Priest M."/>
            <person name="Roberts A."/>
            <person name="Saif S."/>
            <person name="Shea T."/>
            <person name="Sisk P."/>
            <person name="Sykes S."/>
            <person name="Wortman J."/>
            <person name="Nusbaum C."/>
            <person name="Birren B."/>
        </authorList>
    </citation>
    <scope>NUCLEOTIDE SEQUENCE [LARGE SCALE GENOMIC DNA]</scope>
    <source>
        <strain evidence="4 5">FB077-07</strain>
    </source>
</reference>
<accession>K1LZF4</accession>
<dbReference type="HOGENOM" id="CLU_291662_0_0_9"/>
<name>K1LZF4_9LACO</name>
<feature type="compositionally biased region" description="Basic and acidic residues" evidence="2">
    <location>
        <begin position="70"/>
        <end position="104"/>
    </location>
</feature>
<feature type="compositionally biased region" description="Basic and acidic residues" evidence="2">
    <location>
        <begin position="10"/>
        <end position="34"/>
    </location>
</feature>
<organism evidence="4 5">
    <name type="scientific">Lactobacillus crispatus FB077-07</name>
    <dbReference type="NCBI Taxonomy" id="883092"/>
    <lineage>
        <taxon>Bacteria</taxon>
        <taxon>Bacillati</taxon>
        <taxon>Bacillota</taxon>
        <taxon>Bacilli</taxon>
        <taxon>Lactobacillales</taxon>
        <taxon>Lactobacillaceae</taxon>
        <taxon>Lactobacillus</taxon>
    </lineage>
</organism>
<feature type="domain" description="MucBP" evidence="3">
    <location>
        <begin position="415"/>
        <end position="460"/>
    </location>
</feature>
<dbReference type="PATRIC" id="fig|883092.3.peg.2390"/>
<dbReference type="Proteomes" id="UP000004722">
    <property type="component" value="Unassembled WGS sequence"/>
</dbReference>
<dbReference type="Pfam" id="PF06458">
    <property type="entry name" value="MucBP"/>
    <property type="match status" value="7"/>
</dbReference>
<evidence type="ECO:0000256" key="1">
    <source>
        <dbReference type="ARBA" id="ARBA00022737"/>
    </source>
</evidence>
<proteinExistence type="predicted"/>
<keyword evidence="1" id="KW-0677">Repeat</keyword>
<feature type="domain" description="MucBP" evidence="3">
    <location>
        <begin position="940"/>
        <end position="1001"/>
    </location>
</feature>
<protein>
    <recommendedName>
        <fullName evidence="3">MucBP domain-containing protein</fullName>
    </recommendedName>
</protein>